<dbReference type="InterPro" id="IPR036162">
    <property type="entry name" value="Resolvase-like_N_sf"/>
</dbReference>
<dbReference type="PANTHER" id="PTHR30461:SF2">
    <property type="entry name" value="SERINE RECOMBINASE PINE-RELATED"/>
    <property type="match status" value="1"/>
</dbReference>
<evidence type="ECO:0000259" key="3">
    <source>
        <dbReference type="PROSITE" id="PS51736"/>
    </source>
</evidence>
<dbReference type="EMBL" id="JMCB01000006">
    <property type="protein sequence ID" value="KFE68404.1"/>
    <property type="molecule type" value="Genomic_DNA"/>
</dbReference>
<evidence type="ECO:0000313" key="4">
    <source>
        <dbReference type="EMBL" id="KFE68404.1"/>
    </source>
</evidence>
<accession>A0A085WL41</accession>
<evidence type="ECO:0000313" key="5">
    <source>
        <dbReference type="Proteomes" id="UP000028725"/>
    </source>
</evidence>
<keyword evidence="1" id="KW-0238">DNA-binding</keyword>
<dbReference type="GO" id="GO:0000150">
    <property type="term" value="F:DNA strand exchange activity"/>
    <property type="evidence" value="ECO:0007669"/>
    <property type="project" value="InterPro"/>
</dbReference>
<dbReference type="CDD" id="cd00338">
    <property type="entry name" value="Ser_Recombinase"/>
    <property type="match status" value="1"/>
</dbReference>
<evidence type="ECO:0000256" key="1">
    <source>
        <dbReference type="ARBA" id="ARBA00023125"/>
    </source>
</evidence>
<dbReference type="Gene3D" id="3.40.50.1390">
    <property type="entry name" value="Resolvase, N-terminal catalytic domain"/>
    <property type="match status" value="1"/>
</dbReference>
<dbReference type="PANTHER" id="PTHR30461">
    <property type="entry name" value="DNA-INVERTASE FROM LAMBDOID PROPHAGE"/>
    <property type="match status" value="1"/>
</dbReference>
<comment type="caution">
    <text evidence="4">The sequence shown here is derived from an EMBL/GenBank/DDBJ whole genome shotgun (WGS) entry which is preliminary data.</text>
</comment>
<dbReference type="PROSITE" id="PS51736">
    <property type="entry name" value="RECOMBINASES_3"/>
    <property type="match status" value="1"/>
</dbReference>
<name>A0A085WL41_9BACT</name>
<dbReference type="PATRIC" id="fig|394096.3.peg.3683"/>
<dbReference type="InterPro" id="IPR050639">
    <property type="entry name" value="SSR_resolvase"/>
</dbReference>
<sequence length="139" mass="15304">MAKAYSYLRFSTPEQMKGDSHRRQSTLAQKYAVDHHLDLDDRLTFKDLGVSAFRGKNAGEDGQLGAFLAAVEAGKVEPGSYLLVESLDRISREAAWIALGTLTNILARGISLVTLYDGKVYSQASMTMNPMDLMLETTL</sequence>
<organism evidence="4 5">
    <name type="scientific">Hyalangium minutum</name>
    <dbReference type="NCBI Taxonomy" id="394096"/>
    <lineage>
        <taxon>Bacteria</taxon>
        <taxon>Pseudomonadati</taxon>
        <taxon>Myxococcota</taxon>
        <taxon>Myxococcia</taxon>
        <taxon>Myxococcales</taxon>
        <taxon>Cystobacterineae</taxon>
        <taxon>Archangiaceae</taxon>
        <taxon>Hyalangium</taxon>
    </lineage>
</organism>
<proteinExistence type="predicted"/>
<feature type="domain" description="Resolvase/invertase-type recombinase catalytic" evidence="3">
    <location>
        <begin position="3"/>
        <end position="139"/>
    </location>
</feature>
<protein>
    <submittedName>
        <fullName evidence="4">Phage recombinase</fullName>
    </submittedName>
</protein>
<evidence type="ECO:0000256" key="2">
    <source>
        <dbReference type="ARBA" id="ARBA00023172"/>
    </source>
</evidence>
<dbReference type="InterPro" id="IPR006119">
    <property type="entry name" value="Resolv_N"/>
</dbReference>
<dbReference type="SUPFAM" id="SSF53041">
    <property type="entry name" value="Resolvase-like"/>
    <property type="match status" value="1"/>
</dbReference>
<dbReference type="OrthoDB" id="9791494at2"/>
<dbReference type="STRING" id="394096.DB31_7641"/>
<dbReference type="Pfam" id="PF00239">
    <property type="entry name" value="Resolvase"/>
    <property type="match status" value="1"/>
</dbReference>
<gene>
    <name evidence="4" type="ORF">DB31_7641</name>
</gene>
<dbReference type="GO" id="GO:0003677">
    <property type="term" value="F:DNA binding"/>
    <property type="evidence" value="ECO:0007669"/>
    <property type="project" value="UniProtKB-KW"/>
</dbReference>
<dbReference type="RefSeq" id="WP_052420053.1">
    <property type="nucleotide sequence ID" value="NZ_JMCB01000006.1"/>
</dbReference>
<dbReference type="Proteomes" id="UP000028725">
    <property type="component" value="Unassembled WGS sequence"/>
</dbReference>
<dbReference type="SMART" id="SM00857">
    <property type="entry name" value="Resolvase"/>
    <property type="match status" value="1"/>
</dbReference>
<dbReference type="AlphaFoldDB" id="A0A085WL41"/>
<reference evidence="4 5" key="1">
    <citation type="submission" date="2014-04" db="EMBL/GenBank/DDBJ databases">
        <title>Genome assembly of Hyalangium minutum DSM 14724.</title>
        <authorList>
            <person name="Sharma G."/>
            <person name="Subramanian S."/>
        </authorList>
    </citation>
    <scope>NUCLEOTIDE SEQUENCE [LARGE SCALE GENOMIC DNA]</scope>
    <source>
        <strain evidence="4 5">DSM 14724</strain>
    </source>
</reference>
<keyword evidence="2" id="KW-0233">DNA recombination</keyword>
<keyword evidence="5" id="KW-1185">Reference proteome</keyword>